<evidence type="ECO:0000259" key="11">
    <source>
        <dbReference type="PROSITE" id="PS50011"/>
    </source>
</evidence>
<evidence type="ECO:0000256" key="9">
    <source>
        <dbReference type="PROSITE-ProRule" id="PRU10141"/>
    </source>
</evidence>
<dbReference type="SUPFAM" id="SSF56112">
    <property type="entry name" value="Protein kinase-like (PK-like)"/>
    <property type="match status" value="1"/>
</dbReference>
<evidence type="ECO:0000256" key="3">
    <source>
        <dbReference type="ARBA" id="ARBA00022679"/>
    </source>
</evidence>
<dbReference type="Gene3D" id="3.30.200.20">
    <property type="entry name" value="Phosphorylase Kinase, domain 1"/>
    <property type="match status" value="1"/>
</dbReference>
<reference evidence="12 13" key="1">
    <citation type="submission" date="2024-04" db="EMBL/GenBank/DDBJ databases">
        <title>Tritrichomonas musculus Genome.</title>
        <authorList>
            <person name="Alves-Ferreira E."/>
            <person name="Grigg M."/>
            <person name="Lorenzi H."/>
            <person name="Galac M."/>
        </authorList>
    </citation>
    <scope>NUCLEOTIDE SEQUENCE [LARGE SCALE GENOMIC DNA]</scope>
    <source>
        <strain evidence="12 13">EAF2021</strain>
    </source>
</reference>
<gene>
    <name evidence="12" type="ORF">M9Y10_009519</name>
</gene>
<comment type="catalytic activity">
    <reaction evidence="7">
        <text>L-threonyl-[protein] + ATP = O-phospho-L-threonyl-[protein] + ADP + H(+)</text>
        <dbReference type="Rhea" id="RHEA:46608"/>
        <dbReference type="Rhea" id="RHEA-COMP:11060"/>
        <dbReference type="Rhea" id="RHEA-COMP:11605"/>
        <dbReference type="ChEBI" id="CHEBI:15378"/>
        <dbReference type="ChEBI" id="CHEBI:30013"/>
        <dbReference type="ChEBI" id="CHEBI:30616"/>
        <dbReference type="ChEBI" id="CHEBI:61977"/>
        <dbReference type="ChEBI" id="CHEBI:456216"/>
        <dbReference type="EC" id="2.7.11.1"/>
    </reaction>
</comment>
<accession>A0ABR2INK7</accession>
<keyword evidence="4 9" id="KW-0547">Nucleotide-binding</keyword>
<evidence type="ECO:0000256" key="1">
    <source>
        <dbReference type="ARBA" id="ARBA00012513"/>
    </source>
</evidence>
<name>A0ABR2INK7_9EUKA</name>
<comment type="catalytic activity">
    <reaction evidence="8">
        <text>L-seryl-[protein] + ATP = O-phospho-L-seryl-[protein] + ADP + H(+)</text>
        <dbReference type="Rhea" id="RHEA:17989"/>
        <dbReference type="Rhea" id="RHEA-COMP:9863"/>
        <dbReference type="Rhea" id="RHEA-COMP:11604"/>
        <dbReference type="ChEBI" id="CHEBI:15378"/>
        <dbReference type="ChEBI" id="CHEBI:29999"/>
        <dbReference type="ChEBI" id="CHEBI:30616"/>
        <dbReference type="ChEBI" id="CHEBI:83421"/>
        <dbReference type="ChEBI" id="CHEBI:456216"/>
        <dbReference type="EC" id="2.7.11.1"/>
    </reaction>
</comment>
<dbReference type="PANTHER" id="PTHR24054">
    <property type="entry name" value="CASEIN KINASE II SUBUNIT ALPHA"/>
    <property type="match status" value="1"/>
</dbReference>
<sequence length="301" mass="33719">MDHREIDESIVREMNIDGLEVLDWIGSGNFSNVFKGILNNDTEVAIKVISQDDSALNHELNILSKIKGCPNTTQIIDSIPSSKDYPIIIMEYKKGISSKDLLNNLTLPHIKYILQSLLKSLDSIHHNSIVHQDVKLSNLIVSTDYKEITLSDWGCAHVVSNNLSPLVGTRLYRSPEMLIGAKNYRTAGDIWAVGVTILYILSNDHIPWNSPSSDKELIEMSKFFGGNNLANYAENVLHLNIKPGISKNMVPDATEKLDKCFSDKSKSLQDPQLIDLMNQLLTLDMTKRPSAETALQHAFFK</sequence>
<protein>
    <recommendedName>
        <fullName evidence="1">non-specific serine/threonine protein kinase</fullName>
        <ecNumber evidence="1">2.7.11.1</ecNumber>
    </recommendedName>
</protein>
<dbReference type="InterPro" id="IPR045216">
    <property type="entry name" value="CK2_alpha"/>
</dbReference>
<evidence type="ECO:0000256" key="6">
    <source>
        <dbReference type="ARBA" id="ARBA00022840"/>
    </source>
</evidence>
<evidence type="ECO:0000256" key="2">
    <source>
        <dbReference type="ARBA" id="ARBA00022527"/>
    </source>
</evidence>
<feature type="binding site" evidence="9">
    <location>
        <position position="47"/>
    </location>
    <ligand>
        <name>ATP</name>
        <dbReference type="ChEBI" id="CHEBI:30616"/>
    </ligand>
</feature>
<dbReference type="PROSITE" id="PS50011">
    <property type="entry name" value="PROTEIN_KINASE_DOM"/>
    <property type="match status" value="1"/>
</dbReference>
<evidence type="ECO:0000313" key="12">
    <source>
        <dbReference type="EMBL" id="KAK8866555.1"/>
    </source>
</evidence>
<dbReference type="Proteomes" id="UP001470230">
    <property type="component" value="Unassembled WGS sequence"/>
</dbReference>
<dbReference type="InterPro" id="IPR011009">
    <property type="entry name" value="Kinase-like_dom_sf"/>
</dbReference>
<dbReference type="InterPro" id="IPR017441">
    <property type="entry name" value="Protein_kinase_ATP_BS"/>
</dbReference>
<dbReference type="PANTHER" id="PTHR24054:SF0">
    <property type="entry name" value="CASEIN KINASE II SUBUNIT ALPHA"/>
    <property type="match status" value="1"/>
</dbReference>
<keyword evidence="6 9" id="KW-0067">ATP-binding</keyword>
<dbReference type="SMART" id="SM00220">
    <property type="entry name" value="S_TKc"/>
    <property type="match status" value="1"/>
</dbReference>
<dbReference type="PROSITE" id="PS00108">
    <property type="entry name" value="PROTEIN_KINASE_ST"/>
    <property type="match status" value="1"/>
</dbReference>
<keyword evidence="2 10" id="KW-0723">Serine/threonine-protein kinase</keyword>
<dbReference type="PROSITE" id="PS00107">
    <property type="entry name" value="PROTEIN_KINASE_ATP"/>
    <property type="match status" value="1"/>
</dbReference>
<keyword evidence="13" id="KW-1185">Reference proteome</keyword>
<dbReference type="Gene3D" id="1.10.510.10">
    <property type="entry name" value="Transferase(Phosphotransferase) domain 1"/>
    <property type="match status" value="1"/>
</dbReference>
<evidence type="ECO:0000256" key="8">
    <source>
        <dbReference type="ARBA" id="ARBA00048679"/>
    </source>
</evidence>
<dbReference type="Pfam" id="PF00069">
    <property type="entry name" value="Pkinase"/>
    <property type="match status" value="1"/>
</dbReference>
<evidence type="ECO:0000256" key="10">
    <source>
        <dbReference type="RuleBase" id="RU000304"/>
    </source>
</evidence>
<dbReference type="InterPro" id="IPR000719">
    <property type="entry name" value="Prot_kinase_dom"/>
</dbReference>
<comment type="caution">
    <text evidence="12">The sequence shown here is derived from an EMBL/GenBank/DDBJ whole genome shotgun (WGS) entry which is preliminary data.</text>
</comment>
<feature type="domain" description="Protein kinase" evidence="11">
    <location>
        <begin position="19"/>
        <end position="300"/>
    </location>
</feature>
<dbReference type="EMBL" id="JAPFFF010000015">
    <property type="protein sequence ID" value="KAK8866555.1"/>
    <property type="molecule type" value="Genomic_DNA"/>
</dbReference>
<keyword evidence="5" id="KW-0418">Kinase</keyword>
<comment type="similarity">
    <text evidence="10">Belongs to the protein kinase superfamily.</text>
</comment>
<evidence type="ECO:0000256" key="5">
    <source>
        <dbReference type="ARBA" id="ARBA00022777"/>
    </source>
</evidence>
<evidence type="ECO:0000256" key="7">
    <source>
        <dbReference type="ARBA" id="ARBA00047899"/>
    </source>
</evidence>
<evidence type="ECO:0000313" key="13">
    <source>
        <dbReference type="Proteomes" id="UP001470230"/>
    </source>
</evidence>
<dbReference type="EC" id="2.7.11.1" evidence="1"/>
<dbReference type="InterPro" id="IPR008271">
    <property type="entry name" value="Ser/Thr_kinase_AS"/>
</dbReference>
<evidence type="ECO:0000256" key="4">
    <source>
        <dbReference type="ARBA" id="ARBA00022741"/>
    </source>
</evidence>
<organism evidence="12 13">
    <name type="scientific">Tritrichomonas musculus</name>
    <dbReference type="NCBI Taxonomy" id="1915356"/>
    <lineage>
        <taxon>Eukaryota</taxon>
        <taxon>Metamonada</taxon>
        <taxon>Parabasalia</taxon>
        <taxon>Tritrichomonadida</taxon>
        <taxon>Tritrichomonadidae</taxon>
        <taxon>Tritrichomonas</taxon>
    </lineage>
</organism>
<proteinExistence type="inferred from homology"/>
<keyword evidence="3" id="KW-0808">Transferase</keyword>